<dbReference type="Pfam" id="PF07486">
    <property type="entry name" value="Hydrolase_2"/>
    <property type="match status" value="1"/>
</dbReference>
<sequence length="219" mass="23613">MDLETLLALLPARWVLPALLAAVALPHLLAWLPQGQPGTAWGTLRSLLDRLAGNYGNAANRALTARLSAATVAQGLLSGWRAAAIAPPLSAADRDILVRTVWGEARGEPEAGQVAVVHVVRNRALARRSSAAVECQRRWQFSAWNADDPNRAKMLSLKPADPDYQRIAAVVDRAWAAPDTVADARHYYALSIDRTPAWARPPAREVARIGGHVFFAGVA</sequence>
<evidence type="ECO:0000259" key="1">
    <source>
        <dbReference type="Pfam" id="PF07486"/>
    </source>
</evidence>
<keyword evidence="3" id="KW-1185">Reference proteome</keyword>
<organism evidence="2 3">
    <name type="scientific">Paracraurococcus lichenis</name>
    <dbReference type="NCBI Taxonomy" id="3064888"/>
    <lineage>
        <taxon>Bacteria</taxon>
        <taxon>Pseudomonadati</taxon>
        <taxon>Pseudomonadota</taxon>
        <taxon>Alphaproteobacteria</taxon>
        <taxon>Acetobacterales</taxon>
        <taxon>Roseomonadaceae</taxon>
        <taxon>Paracraurococcus</taxon>
    </lineage>
</organism>
<dbReference type="InterPro" id="IPR011105">
    <property type="entry name" value="Cell_wall_hydrolase_SleB"/>
</dbReference>
<feature type="domain" description="Cell wall hydrolase SleB" evidence="1">
    <location>
        <begin position="107"/>
        <end position="215"/>
    </location>
</feature>
<gene>
    <name evidence="2" type="ORF">Q7A36_29260</name>
</gene>
<reference evidence="2 3" key="1">
    <citation type="submission" date="2023-08" db="EMBL/GenBank/DDBJ databases">
        <title>The draft genome sequence of Paracraurococcus sp. LOR1-02.</title>
        <authorList>
            <person name="Kingkaew E."/>
            <person name="Tanasupawat S."/>
        </authorList>
    </citation>
    <scope>NUCLEOTIDE SEQUENCE [LARGE SCALE GENOMIC DNA]</scope>
    <source>
        <strain evidence="2 3">LOR1-02</strain>
    </source>
</reference>
<accession>A0ABT9E8L4</accession>
<proteinExistence type="predicted"/>
<comment type="caution">
    <text evidence="2">The sequence shown here is derived from an EMBL/GenBank/DDBJ whole genome shotgun (WGS) entry which is preliminary data.</text>
</comment>
<dbReference type="RefSeq" id="WP_305107323.1">
    <property type="nucleotide sequence ID" value="NZ_JAUTWS010000048.1"/>
</dbReference>
<protein>
    <submittedName>
        <fullName evidence="2">Cell wall hydrolase</fullName>
    </submittedName>
</protein>
<dbReference type="InterPro" id="IPR042047">
    <property type="entry name" value="SleB_dom1"/>
</dbReference>
<evidence type="ECO:0000313" key="3">
    <source>
        <dbReference type="Proteomes" id="UP001243009"/>
    </source>
</evidence>
<dbReference type="EMBL" id="JAUTWS010000048">
    <property type="protein sequence ID" value="MDO9712467.1"/>
    <property type="molecule type" value="Genomic_DNA"/>
</dbReference>
<dbReference type="GO" id="GO:0016787">
    <property type="term" value="F:hydrolase activity"/>
    <property type="evidence" value="ECO:0007669"/>
    <property type="project" value="UniProtKB-KW"/>
</dbReference>
<dbReference type="Proteomes" id="UP001243009">
    <property type="component" value="Unassembled WGS sequence"/>
</dbReference>
<name>A0ABT9E8L4_9PROT</name>
<evidence type="ECO:0000313" key="2">
    <source>
        <dbReference type="EMBL" id="MDO9712467.1"/>
    </source>
</evidence>
<keyword evidence="2" id="KW-0378">Hydrolase</keyword>
<dbReference type="Gene3D" id="1.10.10.2520">
    <property type="entry name" value="Cell wall hydrolase SleB, domain 1"/>
    <property type="match status" value="1"/>
</dbReference>